<dbReference type="OrthoDB" id="7351144at2"/>
<proteinExistence type="predicted"/>
<dbReference type="STRING" id="1293891.TMES_09785"/>
<organism evidence="1 2">
    <name type="scientific">Thalassospira mesophila</name>
    <dbReference type="NCBI Taxonomy" id="1293891"/>
    <lineage>
        <taxon>Bacteria</taxon>
        <taxon>Pseudomonadati</taxon>
        <taxon>Pseudomonadota</taxon>
        <taxon>Alphaproteobacteria</taxon>
        <taxon>Rhodospirillales</taxon>
        <taxon>Thalassospiraceae</taxon>
        <taxon>Thalassospira</taxon>
    </lineage>
</organism>
<gene>
    <name evidence="1" type="ORF">TMES_09785</name>
</gene>
<dbReference type="Proteomes" id="UP000193391">
    <property type="component" value="Unassembled WGS sequence"/>
</dbReference>
<keyword evidence="2" id="KW-1185">Reference proteome</keyword>
<sequence length="565" mass="63629">MPVTTAYTYEVRVKRGDRWIIHATYDVEKEAQIEAESVLRGKVSAVRIVRDWEREDGRHIEKVLLEKEGQGDGGDEPVRVTPIEDAALCETDEDLLGVESRSTINRLLRKYFEQEVLTPTEVMYNYKNLRKLMYHDTLLPSAVDRVATIHSRTTEGNHIEAASKLHRAIDTLAARARQVEKYDLPQFEDATIAEVRREIRQLRLAEDTDFLTMVALTRHLSSSRSWIGKLDFALKVKGDPKDNRARAMVDDVVADILGSPVALKDLLGPSRNFGEAVLLHIDLALGKARGNRGAAQDVLDLLNPLFAAGLMPKAQFVLFDYIARELKSPNSLSRSEEDANPLVEILDRLLNADGVVFGQPMVEALVERGARVRNVGGSRAFGEGVDEIATNLAPGWRRLAFLADVTKCERAGEIEGELAELTRKTVADMRGLRAFCGMQAKPREKMAMVTRMHENVSRSNFVEDLKHHLSERLDNGLADYLIREKVIERIDNPDLHLRQRAYMLVKFCSSGVLIEGKSATMARKRVVGYLRQPNFTDHLVDDLQDSGEKEGTLRDFYALLQRSGF</sequence>
<dbReference type="AlphaFoldDB" id="A0A1Y2L327"/>
<dbReference type="EMBL" id="JFKA01000003">
    <property type="protein sequence ID" value="OSQ38982.1"/>
    <property type="molecule type" value="Genomic_DNA"/>
</dbReference>
<reference evidence="1 2" key="1">
    <citation type="submission" date="2014-03" db="EMBL/GenBank/DDBJ databases">
        <title>The draft genome sequence of Thalassospira mesophila JCM 18969.</title>
        <authorList>
            <person name="Lai Q."/>
            <person name="Shao Z."/>
        </authorList>
    </citation>
    <scope>NUCLEOTIDE SEQUENCE [LARGE SCALE GENOMIC DNA]</scope>
    <source>
        <strain evidence="1 2">JCM 18969</strain>
    </source>
</reference>
<protein>
    <submittedName>
        <fullName evidence="1">Uncharacterized protein</fullName>
    </submittedName>
</protein>
<accession>A0A1Y2L327</accession>
<comment type="caution">
    <text evidence="1">The sequence shown here is derived from an EMBL/GenBank/DDBJ whole genome shotgun (WGS) entry which is preliminary data.</text>
</comment>
<evidence type="ECO:0000313" key="2">
    <source>
        <dbReference type="Proteomes" id="UP000193391"/>
    </source>
</evidence>
<name>A0A1Y2L327_9PROT</name>
<evidence type="ECO:0000313" key="1">
    <source>
        <dbReference type="EMBL" id="OSQ38982.1"/>
    </source>
</evidence>